<sequence>MTYLTIKPANVLGVSYHSFHAFLQELTFREFIQFFLSENSKGENGMLVQMIRESLDEKEEALVLERIDYYNNNGGGVLWKERADQVFEDFIRKCPTGIQEGPEENNVVIMFVLAALHYVFTAYTNKRFRKQAGFKKYRSLKPFKV</sequence>
<dbReference type="Proteomes" id="UP000198892">
    <property type="component" value="Unassembled WGS sequence"/>
</dbReference>
<gene>
    <name evidence="1" type="ORF">SAMN05518683_10461</name>
</gene>
<dbReference type="STRING" id="1884432.SAMN05518683_10461"/>
<dbReference type="EMBL" id="FOXD01000004">
    <property type="protein sequence ID" value="SFP31553.1"/>
    <property type="molecule type" value="Genomic_DNA"/>
</dbReference>
<dbReference type="AlphaFoldDB" id="A0A1I5PC43"/>
<keyword evidence="2" id="KW-1185">Reference proteome</keyword>
<accession>A0A1I5PC43</accession>
<name>A0A1I5PC43_9BACI</name>
<dbReference type="RefSeq" id="WP_093335655.1">
    <property type="nucleotide sequence ID" value="NZ_FOXD01000004.1"/>
</dbReference>
<reference evidence="2" key="1">
    <citation type="submission" date="2016-10" db="EMBL/GenBank/DDBJ databases">
        <authorList>
            <person name="Varghese N."/>
            <person name="Submissions S."/>
        </authorList>
    </citation>
    <scope>NUCLEOTIDE SEQUENCE [LARGE SCALE GENOMIC DNA]</scope>
    <source>
        <strain evidence="2">S7</strain>
    </source>
</reference>
<evidence type="ECO:0000313" key="2">
    <source>
        <dbReference type="Proteomes" id="UP000198892"/>
    </source>
</evidence>
<dbReference type="OrthoDB" id="2972441at2"/>
<evidence type="ECO:0000313" key="1">
    <source>
        <dbReference type="EMBL" id="SFP31553.1"/>
    </source>
</evidence>
<protein>
    <submittedName>
        <fullName evidence="1">Uncharacterized protein</fullName>
    </submittedName>
</protein>
<organism evidence="1 2">
    <name type="scientific">Salibacterium halotolerans</name>
    <dbReference type="NCBI Taxonomy" id="1884432"/>
    <lineage>
        <taxon>Bacteria</taxon>
        <taxon>Bacillati</taxon>
        <taxon>Bacillota</taxon>
        <taxon>Bacilli</taxon>
        <taxon>Bacillales</taxon>
        <taxon>Bacillaceae</taxon>
    </lineage>
</organism>
<proteinExistence type="predicted"/>